<evidence type="ECO:0000313" key="10">
    <source>
        <dbReference type="Proteomes" id="UP000886520"/>
    </source>
</evidence>
<dbReference type="PANTHER" id="PTHR10161">
    <property type="entry name" value="TARTRATE-RESISTANT ACID PHOSPHATASE TYPE 5"/>
    <property type="match status" value="1"/>
</dbReference>
<reference evidence="9" key="1">
    <citation type="submission" date="2021-01" db="EMBL/GenBank/DDBJ databases">
        <title>Adiantum capillus-veneris genome.</title>
        <authorList>
            <person name="Fang Y."/>
            <person name="Liao Q."/>
        </authorList>
    </citation>
    <scope>NUCLEOTIDE SEQUENCE</scope>
    <source>
        <strain evidence="9">H3</strain>
        <tissue evidence="9">Leaf</tissue>
    </source>
</reference>
<name>A0A9D4UJ64_ADICA</name>
<dbReference type="EC" id="3.1.3.2" evidence="3"/>
<evidence type="ECO:0000256" key="4">
    <source>
        <dbReference type="ARBA" id="ARBA00022729"/>
    </source>
</evidence>
<dbReference type="InterPro" id="IPR051558">
    <property type="entry name" value="Metallophosphoesterase_PAP"/>
</dbReference>
<evidence type="ECO:0000256" key="6">
    <source>
        <dbReference type="PIRSR" id="PIRSR000898-1"/>
    </source>
</evidence>
<feature type="binding site" evidence="6">
    <location>
        <position position="138"/>
    </location>
    <ligand>
        <name>Fe cation</name>
        <dbReference type="ChEBI" id="CHEBI:24875"/>
        <label>1</label>
    </ligand>
</feature>
<feature type="binding site" evidence="6">
    <location>
        <position position="312"/>
    </location>
    <ligand>
        <name>Fe cation</name>
        <dbReference type="ChEBI" id="CHEBI:24875"/>
        <label>2</label>
    </ligand>
</feature>
<keyword evidence="7" id="KW-0812">Transmembrane</keyword>
<comment type="caution">
    <text evidence="9">The sequence shown here is derived from an EMBL/GenBank/DDBJ whole genome shotgun (WGS) entry which is preliminary data.</text>
</comment>
<keyword evidence="4" id="KW-0732">Signal</keyword>
<feature type="transmembrane region" description="Helical" evidence="7">
    <location>
        <begin position="57"/>
        <end position="79"/>
    </location>
</feature>
<feature type="binding site" evidence="6">
    <location>
        <position position="135"/>
    </location>
    <ligand>
        <name>Fe cation</name>
        <dbReference type="ChEBI" id="CHEBI:24875"/>
        <label>1</label>
    </ligand>
</feature>
<dbReference type="Pfam" id="PF00149">
    <property type="entry name" value="Metallophos"/>
    <property type="match status" value="1"/>
</dbReference>
<keyword evidence="6" id="KW-0408">Iron</keyword>
<evidence type="ECO:0000256" key="1">
    <source>
        <dbReference type="ARBA" id="ARBA00000032"/>
    </source>
</evidence>
<dbReference type="EMBL" id="JABFUD020000016">
    <property type="protein sequence ID" value="KAI5068893.1"/>
    <property type="molecule type" value="Genomic_DNA"/>
</dbReference>
<evidence type="ECO:0000259" key="8">
    <source>
        <dbReference type="Pfam" id="PF00149"/>
    </source>
</evidence>
<dbReference type="PANTHER" id="PTHR10161:SF14">
    <property type="entry name" value="TARTRATE-RESISTANT ACID PHOSPHATASE TYPE 5"/>
    <property type="match status" value="1"/>
</dbReference>
<feature type="binding site" evidence="6">
    <location>
        <position position="314"/>
    </location>
    <ligand>
        <name>Fe cation</name>
        <dbReference type="ChEBI" id="CHEBI:24875"/>
        <label>1</label>
    </ligand>
</feature>
<keyword evidence="5" id="KW-0378">Hydrolase</keyword>
<keyword evidence="7" id="KW-1133">Transmembrane helix</keyword>
<gene>
    <name evidence="9" type="ORF">GOP47_0017238</name>
</gene>
<accession>A0A9D4UJ64</accession>
<dbReference type="PIRSF" id="PIRSF000898">
    <property type="entry name" value="Acid_Ptase_5"/>
    <property type="match status" value="1"/>
</dbReference>
<dbReference type="InterPro" id="IPR024927">
    <property type="entry name" value="Acid_PPase"/>
</dbReference>
<evidence type="ECO:0000256" key="3">
    <source>
        <dbReference type="ARBA" id="ARBA00012646"/>
    </source>
</evidence>
<feature type="binding site" evidence="6">
    <location>
        <position position="135"/>
    </location>
    <ligand>
        <name>Fe cation</name>
        <dbReference type="ChEBI" id="CHEBI:24875"/>
        <label>2</label>
    </ligand>
</feature>
<keyword evidence="10" id="KW-1185">Reference proteome</keyword>
<dbReference type="CDD" id="cd07378">
    <property type="entry name" value="MPP_ACP5"/>
    <property type="match status" value="1"/>
</dbReference>
<keyword evidence="7" id="KW-0472">Membrane</keyword>
<protein>
    <recommendedName>
        <fullName evidence="3">acid phosphatase</fullName>
        <ecNumber evidence="3">3.1.3.2</ecNumber>
    </recommendedName>
</protein>
<feature type="binding site" evidence="6">
    <location>
        <position position="173"/>
    </location>
    <ligand>
        <name>Fe cation</name>
        <dbReference type="ChEBI" id="CHEBI:24875"/>
        <label>2</label>
    </ligand>
</feature>
<dbReference type="InterPro" id="IPR029052">
    <property type="entry name" value="Metallo-depent_PP-like"/>
</dbReference>
<dbReference type="GO" id="GO:0003993">
    <property type="term" value="F:acid phosphatase activity"/>
    <property type="evidence" value="ECO:0007669"/>
    <property type="project" value="UniProtKB-EC"/>
</dbReference>
<feature type="binding site" evidence="6">
    <location>
        <position position="277"/>
    </location>
    <ligand>
        <name>Fe cation</name>
        <dbReference type="ChEBI" id="CHEBI:24875"/>
        <label>2</label>
    </ligand>
</feature>
<sequence>MSVEEERKPFFYGSSLPPLPTSSAASLSAFSIVPPQQSRRPPSSRYSSWRPTRRDSLFLLFGTLLGCILLKLAFVASHLSSSQQQEHQIAAKQKLDFLVVGDWGRRGLYNQSQVAIQMGRIGQQLGIQFVISTGDNFYQTGLQGASDPTFAASFTNVYTAPSLQTKWYAVLGNHDYMGNALSQINSELVKRDWRWFCRREFEVHRVLCHAAEPCKDSVEFFFIDTTTFVDEYWEANSKQTFDWRGLAPRQNQLRSQLQSLAHKLDTSKASWKFVIGHHTIRSVGHHGDTPELVNQLLPILERYKVDAYINGHDHNLQHIKRSNSSVHFFTSGGGSKAFKGLRSFGSEAGVNFVYDGQGFLAVSMTATSILFRFYDVFGEVMYSYRLER</sequence>
<keyword evidence="6" id="KW-0479">Metal-binding</keyword>
<comment type="cofactor">
    <cofactor evidence="6">
        <name>Fe cation</name>
        <dbReference type="ChEBI" id="CHEBI:24875"/>
    </cofactor>
    <text evidence="6">Binds 2 iron ions per subunit.</text>
</comment>
<dbReference type="InterPro" id="IPR004843">
    <property type="entry name" value="Calcineurin-like_PHP"/>
</dbReference>
<feature type="binding site" evidence="6">
    <location>
        <position position="102"/>
    </location>
    <ligand>
        <name>Fe cation</name>
        <dbReference type="ChEBI" id="CHEBI:24875"/>
        <label>1</label>
    </ligand>
</feature>
<dbReference type="GO" id="GO:0046872">
    <property type="term" value="F:metal ion binding"/>
    <property type="evidence" value="ECO:0007669"/>
    <property type="project" value="UniProtKB-KW"/>
</dbReference>
<dbReference type="Proteomes" id="UP000886520">
    <property type="component" value="Chromosome 16"/>
</dbReference>
<organism evidence="9 10">
    <name type="scientific">Adiantum capillus-veneris</name>
    <name type="common">Maidenhair fern</name>
    <dbReference type="NCBI Taxonomy" id="13818"/>
    <lineage>
        <taxon>Eukaryota</taxon>
        <taxon>Viridiplantae</taxon>
        <taxon>Streptophyta</taxon>
        <taxon>Embryophyta</taxon>
        <taxon>Tracheophyta</taxon>
        <taxon>Polypodiopsida</taxon>
        <taxon>Polypodiidae</taxon>
        <taxon>Polypodiales</taxon>
        <taxon>Pteridineae</taxon>
        <taxon>Pteridaceae</taxon>
        <taxon>Vittarioideae</taxon>
        <taxon>Adiantum</taxon>
    </lineage>
</organism>
<feature type="domain" description="Calcineurin-like phosphoesterase" evidence="8">
    <location>
        <begin position="97"/>
        <end position="315"/>
    </location>
</feature>
<dbReference type="OrthoDB" id="411211at2759"/>
<evidence type="ECO:0000313" key="9">
    <source>
        <dbReference type="EMBL" id="KAI5068893.1"/>
    </source>
</evidence>
<evidence type="ECO:0000256" key="5">
    <source>
        <dbReference type="ARBA" id="ARBA00022801"/>
    </source>
</evidence>
<comment type="catalytic activity">
    <reaction evidence="1">
        <text>a phosphate monoester + H2O = an alcohol + phosphate</text>
        <dbReference type="Rhea" id="RHEA:15017"/>
        <dbReference type="ChEBI" id="CHEBI:15377"/>
        <dbReference type="ChEBI" id="CHEBI:30879"/>
        <dbReference type="ChEBI" id="CHEBI:43474"/>
        <dbReference type="ChEBI" id="CHEBI:67140"/>
        <dbReference type="EC" id="3.1.3.2"/>
    </reaction>
</comment>
<evidence type="ECO:0000256" key="2">
    <source>
        <dbReference type="ARBA" id="ARBA00008723"/>
    </source>
</evidence>
<dbReference type="SUPFAM" id="SSF56300">
    <property type="entry name" value="Metallo-dependent phosphatases"/>
    <property type="match status" value="1"/>
</dbReference>
<evidence type="ECO:0000256" key="7">
    <source>
        <dbReference type="SAM" id="Phobius"/>
    </source>
</evidence>
<dbReference type="Gene3D" id="3.60.21.10">
    <property type="match status" value="1"/>
</dbReference>
<proteinExistence type="inferred from homology"/>
<comment type="similarity">
    <text evidence="2">Belongs to the metallophosphoesterase superfamily. Purple acid phosphatase family.</text>
</comment>
<dbReference type="AlphaFoldDB" id="A0A9D4UJ64"/>